<dbReference type="Proteomes" id="UP000176705">
    <property type="component" value="Unassembled WGS sequence"/>
</dbReference>
<accession>A0A1G2LDH4</accession>
<dbReference type="Pfam" id="PF10648">
    <property type="entry name" value="Gmad2"/>
    <property type="match status" value="1"/>
</dbReference>
<organism evidence="3 4">
    <name type="scientific">Candidatus Sungbacteria bacterium RIFCSPLOWO2_01_FULL_59_16</name>
    <dbReference type="NCBI Taxonomy" id="1802280"/>
    <lineage>
        <taxon>Bacteria</taxon>
        <taxon>Candidatus Sungiibacteriota</taxon>
    </lineage>
</organism>
<protein>
    <recommendedName>
        <fullName evidence="5">Bacterial spore germination immunoglobulin-like domain-containing protein</fullName>
    </recommendedName>
</protein>
<evidence type="ECO:0000313" key="3">
    <source>
        <dbReference type="EMBL" id="OHA08862.1"/>
    </source>
</evidence>
<evidence type="ECO:0008006" key="5">
    <source>
        <dbReference type="Google" id="ProtNLM"/>
    </source>
</evidence>
<feature type="domain" description="Bacterial spore germination immunoglobulin-like" evidence="2">
    <location>
        <begin position="42"/>
        <end position="128"/>
    </location>
</feature>
<sequence>MKKLVWITLALAAAGILWGFFLRQRGDENGGVFPPAEKSSIIRVRRPSANDIIRSPLLVEGEARGYWFFEASFPVRLLDGNGREISVTPAEAQGEWMTEDFVPFRAELAFGQPETDRGTLVLEKDNPSGLPEHADELRIPVRFSRENAGRRAVRIYYYNQAKDKDASGNIMCSREGLEAVPRSIPITMTPIQDAIRLLLAGELTAEERVRGITTEYPLEGVALRSASLQNGVLTLTFDDPHQRTGGGSCRAGILWFQIEATAKQFPEVREVRFRPESLFQP</sequence>
<dbReference type="InterPro" id="IPR018911">
    <property type="entry name" value="Gmad2_Ig-like_dom"/>
</dbReference>
<dbReference type="STRING" id="1802280.A3B37_00745"/>
<evidence type="ECO:0000259" key="2">
    <source>
        <dbReference type="Pfam" id="PF10648"/>
    </source>
</evidence>
<evidence type="ECO:0000259" key="1">
    <source>
        <dbReference type="Pfam" id="PF10646"/>
    </source>
</evidence>
<dbReference type="InterPro" id="IPR019606">
    <property type="entry name" value="GerMN"/>
</dbReference>
<dbReference type="AlphaFoldDB" id="A0A1G2LDH4"/>
<gene>
    <name evidence="3" type="ORF">A3B37_00745</name>
</gene>
<evidence type="ECO:0000313" key="4">
    <source>
        <dbReference type="Proteomes" id="UP000176705"/>
    </source>
</evidence>
<feature type="domain" description="GerMN" evidence="1">
    <location>
        <begin position="155"/>
        <end position="274"/>
    </location>
</feature>
<dbReference type="EMBL" id="MHQS01000010">
    <property type="protein sequence ID" value="OHA08862.1"/>
    <property type="molecule type" value="Genomic_DNA"/>
</dbReference>
<name>A0A1G2LDH4_9BACT</name>
<proteinExistence type="predicted"/>
<reference evidence="3 4" key="1">
    <citation type="journal article" date="2016" name="Nat. Commun.">
        <title>Thousands of microbial genomes shed light on interconnected biogeochemical processes in an aquifer system.</title>
        <authorList>
            <person name="Anantharaman K."/>
            <person name="Brown C.T."/>
            <person name="Hug L.A."/>
            <person name="Sharon I."/>
            <person name="Castelle C.J."/>
            <person name="Probst A.J."/>
            <person name="Thomas B.C."/>
            <person name="Singh A."/>
            <person name="Wilkins M.J."/>
            <person name="Karaoz U."/>
            <person name="Brodie E.L."/>
            <person name="Williams K.H."/>
            <person name="Hubbard S.S."/>
            <person name="Banfield J.F."/>
        </authorList>
    </citation>
    <scope>NUCLEOTIDE SEQUENCE [LARGE SCALE GENOMIC DNA]</scope>
</reference>
<dbReference type="Pfam" id="PF10646">
    <property type="entry name" value="Germane"/>
    <property type="match status" value="1"/>
</dbReference>
<comment type="caution">
    <text evidence="3">The sequence shown here is derived from an EMBL/GenBank/DDBJ whole genome shotgun (WGS) entry which is preliminary data.</text>
</comment>